<dbReference type="Pfam" id="PF06101">
    <property type="entry name" value="Vps62"/>
    <property type="match status" value="1"/>
</dbReference>
<evidence type="ECO:0000313" key="1">
    <source>
        <dbReference type="EMBL" id="KMM66185.1"/>
    </source>
</evidence>
<proteinExistence type="predicted"/>
<reference evidence="2" key="2">
    <citation type="journal article" date="2009" name="Genome Res.">
        <title>Comparative genomic analyses of the human fungal pathogens Coccidioides and their relatives.</title>
        <authorList>
            <person name="Sharpton T.J."/>
            <person name="Stajich J.E."/>
            <person name="Rounsley S.D."/>
            <person name="Gardner M.J."/>
            <person name="Wortman J.R."/>
            <person name="Jordar V.S."/>
            <person name="Maiti R."/>
            <person name="Kodira C.D."/>
            <person name="Neafsey D.E."/>
            <person name="Zeng Q."/>
            <person name="Hung C.-Y."/>
            <person name="McMahan C."/>
            <person name="Muszewska A."/>
            <person name="Grynberg M."/>
            <person name="Mandel M.A."/>
            <person name="Kellner E.M."/>
            <person name="Barker B.M."/>
            <person name="Galgiani J.N."/>
            <person name="Orbach M.J."/>
            <person name="Kirkland T.N."/>
            <person name="Cole G.T."/>
            <person name="Henn M.R."/>
            <person name="Birren B.W."/>
            <person name="Taylor J.W."/>
        </authorList>
    </citation>
    <scope>NUCLEOTIDE SEQUENCE [LARGE SCALE GENOMIC DNA]</scope>
    <source>
        <strain evidence="2">RMSCC 3488</strain>
    </source>
</reference>
<evidence type="ECO:0000313" key="2">
    <source>
        <dbReference type="Proteomes" id="UP000054567"/>
    </source>
</evidence>
<sequence length="379" mass="42535">MLGSSLIQEAHGAECAVTAVKVPDYVLKYGNRFEGFRGTFHHITNNGFDRLAPLVWTHSEDPYQPSDIATHVENTIPQIKYEPVQGVPSPLTLDNLDELNALGGTDIFLTSKEGIRALPPWLQGVRPNKNGKTEGAVSSAIIVTERGDGVVDTFYFYFNASVYQRTSDHPSLRRQQPSPLVDALAPEKRCREHNMIRFENGQPQAIWYSQHASGHAFEWNAVDKRGNRPIVFSSNGSHAVYATGGDHDHTIPGVELPIGLLVDKCDEGFLWDPTLSTYIFKYDRTAKQFSTYDGHTPVNWLNFDGQWGDEQLPDDAEGQKTLFGQRKYSSGPNGPKFKELDRKNICPSKVGSCFIRKSLNLKEEEERELKRVRDESEAP</sequence>
<dbReference type="VEuPathDB" id="FungiDB:CPAG_02525"/>
<dbReference type="OrthoDB" id="188042at2759"/>
<reference evidence="2" key="3">
    <citation type="journal article" date="2010" name="Genome Res.">
        <title>Population genomic sequencing of Coccidioides fungi reveals recent hybridization and transposon control.</title>
        <authorList>
            <person name="Neafsey D.E."/>
            <person name="Barker B.M."/>
            <person name="Sharpton T.J."/>
            <person name="Stajich J.E."/>
            <person name="Park D.J."/>
            <person name="Whiston E."/>
            <person name="Hung C.-Y."/>
            <person name="McMahan C."/>
            <person name="White J."/>
            <person name="Sykes S."/>
            <person name="Heiman D."/>
            <person name="Young S."/>
            <person name="Zeng Q."/>
            <person name="Abouelleil A."/>
            <person name="Aftuck L."/>
            <person name="Bessette D."/>
            <person name="Brown A."/>
            <person name="FitzGerald M."/>
            <person name="Lui A."/>
            <person name="Macdonald J.P."/>
            <person name="Priest M."/>
            <person name="Orbach M.J."/>
            <person name="Galgiani J.N."/>
            <person name="Kirkland T.N."/>
            <person name="Cole G.T."/>
            <person name="Birren B.W."/>
            <person name="Henn M.R."/>
            <person name="Taylor J.W."/>
            <person name="Rounsley S.D."/>
        </authorList>
    </citation>
    <scope>NUCLEOTIDE SEQUENCE [LARGE SCALE GENOMIC DNA]</scope>
    <source>
        <strain evidence="2">RMSCC 3488</strain>
    </source>
</reference>
<dbReference type="EMBL" id="DS268109">
    <property type="protein sequence ID" value="KMM66185.1"/>
    <property type="molecule type" value="Genomic_DNA"/>
</dbReference>
<dbReference type="PANTHER" id="PTHR48174:SF5">
    <property type="entry name" value="VACUOLAR PROTEIN SORTING-ASSOCIATED PROTEIN 62"/>
    <property type="match status" value="1"/>
</dbReference>
<dbReference type="Proteomes" id="UP000054567">
    <property type="component" value="Unassembled WGS sequence"/>
</dbReference>
<reference evidence="1 2" key="1">
    <citation type="submission" date="2007-06" db="EMBL/GenBank/DDBJ databases">
        <title>The Genome Sequence of Coccidioides posadasii RMSCC_3488.</title>
        <authorList>
            <consortium name="Coccidioides Genome Resources Consortium"/>
            <consortium name="The Broad Institute Genome Sequencing Platform"/>
            <person name="Henn M.R."/>
            <person name="Sykes S."/>
            <person name="Young S."/>
            <person name="Jaffe D."/>
            <person name="Berlin A."/>
            <person name="Alvarez P."/>
            <person name="Butler J."/>
            <person name="Gnerre S."/>
            <person name="Grabherr M."/>
            <person name="Mauceli E."/>
            <person name="Brockman W."/>
            <person name="Kodira C."/>
            <person name="Alvarado L."/>
            <person name="Zeng Q."/>
            <person name="Crawford M."/>
            <person name="Antoine C."/>
            <person name="Devon K."/>
            <person name="Galgiani J."/>
            <person name="Orsborn K."/>
            <person name="Lewis M.L."/>
            <person name="Nusbaum C."/>
            <person name="Galagan J."/>
            <person name="Birren B."/>
        </authorList>
    </citation>
    <scope>NUCLEOTIDE SEQUENCE [LARGE SCALE GENOMIC DNA]</scope>
    <source>
        <strain evidence="1 2">RMSCC 3488</strain>
    </source>
</reference>
<evidence type="ECO:0008006" key="3">
    <source>
        <dbReference type="Google" id="ProtNLM"/>
    </source>
</evidence>
<protein>
    <recommendedName>
        <fullName evidence="3">Vacuolar protein sorting-associated protein 62</fullName>
    </recommendedName>
</protein>
<organism evidence="1 2">
    <name type="scientific">Coccidioides posadasii RMSCC 3488</name>
    <dbReference type="NCBI Taxonomy" id="454284"/>
    <lineage>
        <taxon>Eukaryota</taxon>
        <taxon>Fungi</taxon>
        <taxon>Dikarya</taxon>
        <taxon>Ascomycota</taxon>
        <taxon>Pezizomycotina</taxon>
        <taxon>Eurotiomycetes</taxon>
        <taxon>Eurotiomycetidae</taxon>
        <taxon>Onygenales</taxon>
        <taxon>Onygenaceae</taxon>
        <taxon>Coccidioides</taxon>
    </lineage>
</organism>
<gene>
    <name evidence="1" type="ORF">CPAG_02525</name>
</gene>
<name>A0A0J6FAB6_COCPO</name>
<dbReference type="AlphaFoldDB" id="A0A0J6FAB6"/>
<accession>A0A0J6FAB6</accession>
<dbReference type="PANTHER" id="PTHR48174">
    <property type="entry name" value="DUF946 FAMILY PROTEIN"/>
    <property type="match status" value="1"/>
</dbReference>
<dbReference type="InterPro" id="IPR009291">
    <property type="entry name" value="Vps62"/>
</dbReference>